<evidence type="ECO:0000256" key="4">
    <source>
        <dbReference type="ARBA" id="ARBA00022801"/>
    </source>
</evidence>
<dbReference type="Gene3D" id="1.20.120.580">
    <property type="entry name" value="bsu32300-like"/>
    <property type="match status" value="1"/>
</dbReference>
<reference evidence="6" key="1">
    <citation type="submission" date="2020-06" db="EMBL/GenBank/DDBJ databases">
        <title>Unique genomic features of the anaerobic methanotrophic archaea.</title>
        <authorList>
            <person name="Chadwick G.L."/>
            <person name="Skennerton C.T."/>
            <person name="Laso-Perez R."/>
            <person name="Leu A.O."/>
            <person name="Speth D.R."/>
            <person name="Yu H."/>
            <person name="Morgan-Lang C."/>
            <person name="Hatzenpichler R."/>
            <person name="Goudeau D."/>
            <person name="Malmstrom R."/>
            <person name="Brazelton W.J."/>
            <person name="Woyke T."/>
            <person name="Hallam S.J."/>
            <person name="Tyson G.W."/>
            <person name="Wegener G."/>
            <person name="Boetius A."/>
            <person name="Orphan V."/>
        </authorList>
    </citation>
    <scope>NUCLEOTIDE SEQUENCE</scope>
</reference>
<comment type="similarity">
    <text evidence="5">Belongs to the HepT RNase toxin family.</text>
</comment>
<dbReference type="GO" id="GO:0016787">
    <property type="term" value="F:hydrolase activity"/>
    <property type="evidence" value="ECO:0007669"/>
    <property type="project" value="UniProtKB-KW"/>
</dbReference>
<dbReference type="InterPro" id="IPR008201">
    <property type="entry name" value="HepT-like"/>
</dbReference>
<proteinExistence type="inferred from homology"/>
<keyword evidence="1" id="KW-0597">Phosphoprotein</keyword>
<keyword evidence="3" id="KW-0540">Nuclease</keyword>
<dbReference type="GO" id="GO:0110001">
    <property type="term" value="C:toxin-antitoxin complex"/>
    <property type="evidence" value="ECO:0007669"/>
    <property type="project" value="InterPro"/>
</dbReference>
<evidence type="ECO:0000256" key="2">
    <source>
        <dbReference type="ARBA" id="ARBA00022649"/>
    </source>
</evidence>
<dbReference type="EMBL" id="MT631346">
    <property type="protein sequence ID" value="QNO48464.1"/>
    <property type="molecule type" value="Genomic_DNA"/>
</dbReference>
<dbReference type="InterPro" id="IPR037038">
    <property type="entry name" value="HepT-like_sf"/>
</dbReference>
<keyword evidence="4" id="KW-0378">Hydrolase</keyword>
<keyword evidence="2" id="KW-1277">Toxin-antitoxin system</keyword>
<name>A0A7G9YKD0_9EURY</name>
<accession>A0A7G9YKD0</accession>
<gene>
    <name evidence="6" type="ORF">DBMLIPLO_00016</name>
</gene>
<evidence type="ECO:0008006" key="7">
    <source>
        <dbReference type="Google" id="ProtNLM"/>
    </source>
</evidence>
<dbReference type="Pfam" id="PF01934">
    <property type="entry name" value="HepT-like"/>
    <property type="match status" value="1"/>
</dbReference>
<dbReference type="AlphaFoldDB" id="A0A7G9YKD0"/>
<evidence type="ECO:0000256" key="5">
    <source>
        <dbReference type="ARBA" id="ARBA00024207"/>
    </source>
</evidence>
<dbReference type="GO" id="GO:0004540">
    <property type="term" value="F:RNA nuclease activity"/>
    <property type="evidence" value="ECO:0007669"/>
    <property type="project" value="InterPro"/>
</dbReference>
<evidence type="ECO:0000256" key="3">
    <source>
        <dbReference type="ARBA" id="ARBA00022722"/>
    </source>
</evidence>
<evidence type="ECO:0000313" key="6">
    <source>
        <dbReference type="EMBL" id="QNO48464.1"/>
    </source>
</evidence>
<protein>
    <recommendedName>
        <fullName evidence="7">DUF86 domain-containing protein</fullName>
    </recommendedName>
</protein>
<organism evidence="6">
    <name type="scientific">Candidatus Methanogaster sp. ANME-2c ERB4</name>
    <dbReference type="NCBI Taxonomy" id="2759911"/>
    <lineage>
        <taxon>Archaea</taxon>
        <taxon>Methanobacteriati</taxon>
        <taxon>Methanobacteriota</taxon>
        <taxon>Stenosarchaea group</taxon>
        <taxon>Methanomicrobia</taxon>
        <taxon>Methanosarcinales</taxon>
        <taxon>ANME-2 cluster</taxon>
        <taxon>Candidatus Methanogasteraceae</taxon>
        <taxon>Candidatus Methanogaster</taxon>
    </lineage>
</organism>
<evidence type="ECO:0000256" key="1">
    <source>
        <dbReference type="ARBA" id="ARBA00022553"/>
    </source>
</evidence>
<sequence>MEASMDVLAMRLKDSEKLPMDDYTNIDRAYNSRIIDERIKYALEEANGLRNRLVHGYNGINETVALESMKSLFPLFEAYIERMRQWLKELI</sequence>